<organism evidence="1 2">
    <name type="scientific">Iris pallida</name>
    <name type="common">Sweet iris</name>
    <dbReference type="NCBI Taxonomy" id="29817"/>
    <lineage>
        <taxon>Eukaryota</taxon>
        <taxon>Viridiplantae</taxon>
        <taxon>Streptophyta</taxon>
        <taxon>Embryophyta</taxon>
        <taxon>Tracheophyta</taxon>
        <taxon>Spermatophyta</taxon>
        <taxon>Magnoliopsida</taxon>
        <taxon>Liliopsida</taxon>
        <taxon>Asparagales</taxon>
        <taxon>Iridaceae</taxon>
        <taxon>Iridoideae</taxon>
        <taxon>Irideae</taxon>
        <taxon>Iris</taxon>
    </lineage>
</organism>
<reference evidence="1" key="1">
    <citation type="journal article" date="2023" name="GigaByte">
        <title>Genome assembly of the bearded iris, Iris pallida Lam.</title>
        <authorList>
            <person name="Bruccoleri R.E."/>
            <person name="Oakeley E.J."/>
            <person name="Faust A.M.E."/>
            <person name="Altorfer M."/>
            <person name="Dessus-Babus S."/>
            <person name="Burckhardt D."/>
            <person name="Oertli M."/>
            <person name="Naumann U."/>
            <person name="Petersen F."/>
            <person name="Wong J."/>
        </authorList>
    </citation>
    <scope>NUCLEOTIDE SEQUENCE</scope>
    <source>
        <strain evidence="1">GSM-AAB239-AS_SAM_17_03QT</strain>
    </source>
</reference>
<dbReference type="Pfam" id="PF07676">
    <property type="entry name" value="PD40"/>
    <property type="match status" value="4"/>
</dbReference>
<gene>
    <name evidence="1" type="ORF">M6B38_228060</name>
</gene>
<dbReference type="PANTHER" id="PTHR32161">
    <property type="entry name" value="DPP6 N-TERMINAL DOMAIN-LIKE PROTEIN"/>
    <property type="match status" value="1"/>
</dbReference>
<dbReference type="InterPro" id="IPR011659">
    <property type="entry name" value="WD40"/>
</dbReference>
<proteinExistence type="predicted"/>
<sequence length="715" mass="79124">MGTETRGSISFFTTYRPPVALDIFSCAVPPAPEEQDELPLTDGKSYNYNGRAIPPAALKAILRLPKLSAAAAGCRARTEEDVDSGRLSGTVFVSERGGLETLHVALRRFDGEVQVFSCADLFPAETSAFRGVRMEDSGCFAAGGDYLVHVTSKDRAAERRQPWTAIYSTNLRTGRSERLTPSRYADLSPSLSPSGNKIAVASFQRKDGRWDGEIEDLKTNIFVMNVTKPSNRKLVVKNGGWPTWGSDAVLFFHRKVGEHWAVYRLDIGSGGDATPTRVTPEGISAVTPAAIDATSVAVATVRRRSEFSDVRVEEQYRHIEIFCSDGSRPHAKITQRVRPLADHFNPFVMDGGKRIGYHHQHANNNLLLLKNGKCGDTRRFQKLESPHPEVGLYRAWGVFPTFNKDGSKVAFVDNDFASVWVADTKGQSSPRVVYRKDADSVFSPVWSQNPEKDTIYVCKGHSFKAEERLDICALVNVSDPSRPPLLRLIADGSNNAFPSTNPDGTKLVFRSTRDGGKERHKNLYIMMDAESPDSEIRRLTEGAWTDTQCQWSPSGDWIVFSSNRDKPDGAPELDNGLDPGYFAVFMAKWDDPSVVVRVITSANDVAGHVNHPFFSPDGKSLVVTADLAAVSADPMSLPLFVHSVRPYGDIFTVDVDPFDIRKNEDVKDFRRLTHSRYENSTGTWSTMPPAREEDSDTAWTLKLLKKSGFSSACPM</sequence>
<comment type="caution">
    <text evidence="1">The sequence shown here is derived from an EMBL/GenBank/DDBJ whole genome shotgun (WGS) entry which is preliminary data.</text>
</comment>
<protein>
    <submittedName>
        <fullName evidence="1">Uncharacterized protein</fullName>
    </submittedName>
</protein>
<dbReference type="Proteomes" id="UP001140949">
    <property type="component" value="Unassembled WGS sequence"/>
</dbReference>
<evidence type="ECO:0000313" key="1">
    <source>
        <dbReference type="EMBL" id="KAJ6794846.1"/>
    </source>
</evidence>
<dbReference type="AlphaFoldDB" id="A0AAX6DSZ1"/>
<reference evidence="1" key="2">
    <citation type="submission" date="2023-04" db="EMBL/GenBank/DDBJ databases">
        <authorList>
            <person name="Bruccoleri R.E."/>
            <person name="Oakeley E.J."/>
            <person name="Faust A.-M."/>
            <person name="Dessus-Babus S."/>
            <person name="Altorfer M."/>
            <person name="Burckhardt D."/>
            <person name="Oertli M."/>
            <person name="Naumann U."/>
            <person name="Petersen F."/>
            <person name="Wong J."/>
        </authorList>
    </citation>
    <scope>NUCLEOTIDE SEQUENCE</scope>
    <source>
        <strain evidence="1">GSM-AAB239-AS_SAM_17_03QT</strain>
        <tissue evidence="1">Leaf</tissue>
    </source>
</reference>
<dbReference type="InterPro" id="IPR011042">
    <property type="entry name" value="6-blade_b-propeller_TolB-like"/>
</dbReference>
<evidence type="ECO:0000313" key="2">
    <source>
        <dbReference type="Proteomes" id="UP001140949"/>
    </source>
</evidence>
<dbReference type="PANTHER" id="PTHR32161:SF21">
    <property type="entry name" value="OS03G0314500 PROTEIN"/>
    <property type="match status" value="1"/>
</dbReference>
<dbReference type="EMBL" id="JANAVB010042020">
    <property type="protein sequence ID" value="KAJ6794846.1"/>
    <property type="molecule type" value="Genomic_DNA"/>
</dbReference>
<dbReference type="Gene3D" id="2.120.10.30">
    <property type="entry name" value="TolB, C-terminal domain"/>
    <property type="match status" value="2"/>
</dbReference>
<keyword evidence="2" id="KW-1185">Reference proteome</keyword>
<dbReference type="SUPFAM" id="SSF82171">
    <property type="entry name" value="DPP6 N-terminal domain-like"/>
    <property type="match status" value="1"/>
</dbReference>
<accession>A0AAX6DSZ1</accession>
<name>A0AAX6DSZ1_IRIPA</name>